<evidence type="ECO:0000313" key="4">
    <source>
        <dbReference type="EMBL" id="MBB2185364.1"/>
    </source>
</evidence>
<keyword evidence="2" id="KW-0378">Hydrolase</keyword>
<dbReference type="PROSITE" id="PS51462">
    <property type="entry name" value="NUDIX"/>
    <property type="match status" value="1"/>
</dbReference>
<dbReference type="PRINTS" id="PR00502">
    <property type="entry name" value="NUDIXFAMILY"/>
</dbReference>
<proteinExistence type="predicted"/>
<dbReference type="PANTHER" id="PTHR43046">
    <property type="entry name" value="GDP-MANNOSE MANNOSYL HYDROLASE"/>
    <property type="match status" value="1"/>
</dbReference>
<dbReference type="InterPro" id="IPR000086">
    <property type="entry name" value="NUDIX_hydrolase_dom"/>
</dbReference>
<dbReference type="OrthoDB" id="9761969at2"/>
<dbReference type="SUPFAM" id="SSF55811">
    <property type="entry name" value="Nudix"/>
    <property type="match status" value="1"/>
</dbReference>
<dbReference type="GO" id="GO:0016787">
    <property type="term" value="F:hydrolase activity"/>
    <property type="evidence" value="ECO:0007669"/>
    <property type="project" value="UniProtKB-KW"/>
</dbReference>
<dbReference type="Proteomes" id="UP000562982">
    <property type="component" value="Unassembled WGS sequence"/>
</dbReference>
<dbReference type="EMBL" id="JABEQI010000001">
    <property type="protein sequence ID" value="MBB2185364.1"/>
    <property type="molecule type" value="Genomic_DNA"/>
</dbReference>
<organism evidence="4 5">
    <name type="scientific">Gluconacetobacter liquefaciens</name>
    <name type="common">Acetobacter liquefaciens</name>
    <dbReference type="NCBI Taxonomy" id="89584"/>
    <lineage>
        <taxon>Bacteria</taxon>
        <taxon>Pseudomonadati</taxon>
        <taxon>Pseudomonadota</taxon>
        <taxon>Alphaproteobacteria</taxon>
        <taxon>Acetobacterales</taxon>
        <taxon>Acetobacteraceae</taxon>
        <taxon>Gluconacetobacter</taxon>
    </lineage>
</organism>
<comment type="caution">
    <text evidence="4">The sequence shown here is derived from an EMBL/GenBank/DDBJ whole genome shotgun (WGS) entry which is preliminary data.</text>
</comment>
<dbReference type="RefSeq" id="WP_114725817.1">
    <property type="nucleotide sequence ID" value="NZ_BJMI01000038.1"/>
</dbReference>
<dbReference type="Pfam" id="PF00293">
    <property type="entry name" value="NUDIX"/>
    <property type="match status" value="1"/>
</dbReference>
<sequence length="145" mass="15921">MLPPCQPARPPLLPPRVGCGAAILKDGRLLLVLRRRDPESGHWGLPGGKLDPYETLAEATTREIAEELGITIALTRLLCVVDQIDRPRATHWVAPVFLATIQAGTPAIREPHALADWGWFPLKAMPTPLTEATRRALAAMKRDEL</sequence>
<evidence type="ECO:0000256" key="2">
    <source>
        <dbReference type="ARBA" id="ARBA00022801"/>
    </source>
</evidence>
<dbReference type="InterPro" id="IPR015797">
    <property type="entry name" value="NUDIX_hydrolase-like_dom_sf"/>
</dbReference>
<dbReference type="PANTHER" id="PTHR43046:SF14">
    <property type="entry name" value="MUTT_NUDIX FAMILY PROTEIN"/>
    <property type="match status" value="1"/>
</dbReference>
<comment type="cofactor">
    <cofactor evidence="1">
        <name>Mg(2+)</name>
        <dbReference type="ChEBI" id="CHEBI:18420"/>
    </cofactor>
</comment>
<evidence type="ECO:0000259" key="3">
    <source>
        <dbReference type="PROSITE" id="PS51462"/>
    </source>
</evidence>
<dbReference type="AlphaFoldDB" id="A0A7W4JIG3"/>
<feature type="domain" description="Nudix hydrolase" evidence="3">
    <location>
        <begin position="14"/>
        <end position="143"/>
    </location>
</feature>
<gene>
    <name evidence="4" type="ORF">HLH32_02990</name>
</gene>
<name>A0A7W4JIG3_GLULI</name>
<evidence type="ECO:0000313" key="5">
    <source>
        <dbReference type="Proteomes" id="UP000562982"/>
    </source>
</evidence>
<reference evidence="4 5" key="1">
    <citation type="submission" date="2020-04" db="EMBL/GenBank/DDBJ databases">
        <title>Description of novel Gluconacetobacter.</title>
        <authorList>
            <person name="Sombolestani A."/>
        </authorList>
    </citation>
    <scope>NUCLEOTIDE SEQUENCE [LARGE SCALE GENOMIC DNA]</scope>
    <source>
        <strain evidence="4 5">LMG 1382</strain>
    </source>
</reference>
<dbReference type="InterPro" id="IPR020476">
    <property type="entry name" value="Nudix_hydrolase"/>
</dbReference>
<evidence type="ECO:0000256" key="1">
    <source>
        <dbReference type="ARBA" id="ARBA00001946"/>
    </source>
</evidence>
<protein>
    <submittedName>
        <fullName evidence="4">NUDIX domain-containing protein</fullName>
    </submittedName>
</protein>
<accession>A0A7W4JIG3</accession>
<dbReference type="Gene3D" id="3.90.79.10">
    <property type="entry name" value="Nucleoside Triphosphate Pyrophosphohydrolase"/>
    <property type="match status" value="1"/>
</dbReference>